<evidence type="ECO:0000313" key="2">
    <source>
        <dbReference type="EMBL" id="KAK0147231.1"/>
    </source>
</evidence>
<dbReference type="Proteomes" id="UP001174136">
    <property type="component" value="Unassembled WGS sequence"/>
</dbReference>
<dbReference type="PANTHER" id="PTHR47331:SF5">
    <property type="entry name" value="RIBONUCLEASE H"/>
    <property type="match status" value="1"/>
</dbReference>
<accession>A0AA47P1P7</accession>
<feature type="region of interest" description="Disordered" evidence="1">
    <location>
        <begin position="222"/>
        <end position="248"/>
    </location>
</feature>
<name>A0AA47P1P7_MERPO</name>
<evidence type="ECO:0000313" key="3">
    <source>
        <dbReference type="Proteomes" id="UP001174136"/>
    </source>
</evidence>
<dbReference type="Pfam" id="PF05380">
    <property type="entry name" value="Peptidase_A17"/>
    <property type="match status" value="1"/>
</dbReference>
<comment type="caution">
    <text evidence="2">The sequence shown here is derived from an EMBL/GenBank/DDBJ whole genome shotgun (WGS) entry which is preliminary data.</text>
</comment>
<proteinExistence type="predicted"/>
<dbReference type="InterPro" id="IPR008042">
    <property type="entry name" value="Retrotrans_Pao"/>
</dbReference>
<evidence type="ECO:0000256" key="1">
    <source>
        <dbReference type="SAM" id="MobiDB-lite"/>
    </source>
</evidence>
<keyword evidence="3" id="KW-1185">Reference proteome</keyword>
<organism evidence="2 3">
    <name type="scientific">Merluccius polli</name>
    <name type="common">Benguela hake</name>
    <name type="synonym">Merluccius cadenati</name>
    <dbReference type="NCBI Taxonomy" id="89951"/>
    <lineage>
        <taxon>Eukaryota</taxon>
        <taxon>Metazoa</taxon>
        <taxon>Chordata</taxon>
        <taxon>Craniata</taxon>
        <taxon>Vertebrata</taxon>
        <taxon>Euteleostomi</taxon>
        <taxon>Actinopterygii</taxon>
        <taxon>Neopterygii</taxon>
        <taxon>Teleostei</taxon>
        <taxon>Neoteleostei</taxon>
        <taxon>Acanthomorphata</taxon>
        <taxon>Zeiogadaria</taxon>
        <taxon>Gadariae</taxon>
        <taxon>Gadiformes</taxon>
        <taxon>Gadoidei</taxon>
        <taxon>Merlucciidae</taxon>
        <taxon>Merluccius</taxon>
    </lineage>
</organism>
<dbReference type="AlphaFoldDB" id="A0AA47P1P7"/>
<dbReference type="EMBL" id="JAOPHQ010002329">
    <property type="protein sequence ID" value="KAK0147231.1"/>
    <property type="molecule type" value="Genomic_DNA"/>
</dbReference>
<gene>
    <name evidence="2" type="ORF">N1851_013346</name>
</gene>
<reference evidence="2" key="1">
    <citation type="journal article" date="2023" name="Front. Mar. Sci.">
        <title>A new Merluccius polli reference genome to investigate the effects of global change in West African waters.</title>
        <authorList>
            <person name="Mateo J.L."/>
            <person name="Blanco-Fernandez C."/>
            <person name="Garcia-Vazquez E."/>
            <person name="Machado-Schiaffino G."/>
        </authorList>
    </citation>
    <scope>NUCLEOTIDE SEQUENCE</scope>
    <source>
        <strain evidence="2">C29</strain>
        <tissue evidence="2">Fin</tissue>
    </source>
</reference>
<sequence length="855" mass="96843">MGHPRRAIRQSIPHRQGFREKLDAWPKISSKGSMELQELADFLRCCEAAMSQIRGLEILNDCNENQKILSKLQTGWNRKVIEAEEDTHMFPSFSQFVNERIPDKSVKSGGPGAKVLATTSDEKAVVTSCGLLTQSTKGVTSLCKGTILERIKFVQENKLCFGCLKFATELKIVEKETAATPVREDTQLVFMTIAPRRERMSTRSEQSRYSDKDKEEYKGIGRMNSHKTSQRDHHVRRRHLESSRDVGDTHTSTIIPVWVSSTSVPSREVSCTHSLIHKVSTTFIRDETAKALNARSEPVQLNLSTVASRYTNRVLSEASCLQVRGFYSGQDNHSSSDLLKRVYPCKQRPYSHTRYGESMAALVPRQVVACEEHQPFAQKTDLGWRCSGMMATRVCNYGRSSGISHQVMVKQVMQVYRPLQTSQRKCTNVCRTQIKEVLLPAMSSRCGRVGNQPHLSRRSKVPVNNGKEHQVKEATVIRNPLPFKKERLTYLIREICAIHRLRCLERRLRRNDQYYKDYKTFMDETIRRGDAEKVRRKTSTKLPAWYIPHHGVYHPQKPGKIRVVFDCSAKYQGTSLKRPPPDGSCVDIERHFHQFHVKAEDQDYLRSFGGTRRFSKANFHLSDETSSPGCANYGLKHVAAEGQGNFSDDTIKFIQRNFYVDDGLSSVASEDQAIQLVKEARELCSTGKLRLHKFISNSKKVLDAIPKEECAAAAKDKDMALALGVQWCVASDEFQFRVIVKDPLTRRGVLSTVASVYDPLGFVAPFILLGKQILQQMCRDKLSWDDTLPDDLRSVGKLASRPAKSSRGEDPRCYVPSSFKVQHYELHHFAASESGYGECSYLRAVSTSSESTVPL</sequence>
<protein>
    <submittedName>
        <fullName evidence="2">Uncharacterized protein</fullName>
    </submittedName>
</protein>
<dbReference type="PANTHER" id="PTHR47331">
    <property type="entry name" value="PHD-TYPE DOMAIN-CONTAINING PROTEIN"/>
    <property type="match status" value="1"/>
</dbReference>